<keyword evidence="2" id="KW-0812">Transmembrane</keyword>
<reference evidence="3 4" key="1">
    <citation type="submission" date="2024-05" db="EMBL/GenBank/DDBJ databases">
        <authorList>
            <person name="Wallberg A."/>
        </authorList>
    </citation>
    <scope>NUCLEOTIDE SEQUENCE [LARGE SCALE GENOMIC DNA]</scope>
</reference>
<dbReference type="Proteomes" id="UP001497623">
    <property type="component" value="Unassembled WGS sequence"/>
</dbReference>
<organism evidence="3 4">
    <name type="scientific">Meganyctiphanes norvegica</name>
    <name type="common">Northern krill</name>
    <name type="synonym">Thysanopoda norvegica</name>
    <dbReference type="NCBI Taxonomy" id="48144"/>
    <lineage>
        <taxon>Eukaryota</taxon>
        <taxon>Metazoa</taxon>
        <taxon>Ecdysozoa</taxon>
        <taxon>Arthropoda</taxon>
        <taxon>Crustacea</taxon>
        <taxon>Multicrustacea</taxon>
        <taxon>Malacostraca</taxon>
        <taxon>Eumalacostraca</taxon>
        <taxon>Eucarida</taxon>
        <taxon>Euphausiacea</taxon>
        <taxon>Euphausiidae</taxon>
        <taxon>Meganyctiphanes</taxon>
    </lineage>
</organism>
<dbReference type="AlphaFoldDB" id="A0AAV2RUE5"/>
<accession>A0AAV2RUE5</accession>
<keyword evidence="4" id="KW-1185">Reference proteome</keyword>
<keyword evidence="2" id="KW-0472">Membrane</keyword>
<sequence>LHLFSWEEFLPTFIIDKTALHFSWNELGIQCDLSRDGISSNKYLPANQDHFISFEMTMNSTIIVRSKSIMLLSTNTGNYPNKFTASDQAGGFLLTHIVHTNISNTDNVKLAVPSSTKSTEEDDRDSNIFTDVLLYLFIISLLVNLALITGLTICLNHRKQNMEKVKDDRKTVEQDTILRINAMDNDRKTVEQDTILRINAMDRIRQRRVSTHIYDTPDEDLAKAMFQAIQTQENIQSGEPMGVYEEPIKVEGAHALIPAIQPDGAVMKNHVCENAAQENSGLQTTQGAVMKYHVYENAVQMFQEGSGVQDSQGAIMKTHVHENAVTFFHDTSEVQRSHGAIKKSHTNENAVQNIQEGSGDSSDDFSIGEPSTGM</sequence>
<comment type="caution">
    <text evidence="3">The sequence shown here is derived from an EMBL/GenBank/DDBJ whole genome shotgun (WGS) entry which is preliminary data.</text>
</comment>
<proteinExistence type="predicted"/>
<feature type="non-terminal residue" evidence="3">
    <location>
        <position position="1"/>
    </location>
</feature>
<gene>
    <name evidence="3" type="ORF">MNOR_LOCUS28455</name>
</gene>
<evidence type="ECO:0000313" key="3">
    <source>
        <dbReference type="EMBL" id="CAL4139475.1"/>
    </source>
</evidence>
<protein>
    <submittedName>
        <fullName evidence="3">Uncharacterized protein</fullName>
    </submittedName>
</protein>
<feature type="region of interest" description="Disordered" evidence="1">
    <location>
        <begin position="352"/>
        <end position="374"/>
    </location>
</feature>
<evidence type="ECO:0000256" key="2">
    <source>
        <dbReference type="SAM" id="Phobius"/>
    </source>
</evidence>
<keyword evidence="2" id="KW-1133">Transmembrane helix</keyword>
<name>A0AAV2RUE5_MEGNR</name>
<feature type="transmembrane region" description="Helical" evidence="2">
    <location>
        <begin position="132"/>
        <end position="155"/>
    </location>
</feature>
<evidence type="ECO:0000256" key="1">
    <source>
        <dbReference type="SAM" id="MobiDB-lite"/>
    </source>
</evidence>
<dbReference type="EMBL" id="CAXKWB010031434">
    <property type="protein sequence ID" value="CAL4139475.1"/>
    <property type="molecule type" value="Genomic_DNA"/>
</dbReference>
<evidence type="ECO:0000313" key="4">
    <source>
        <dbReference type="Proteomes" id="UP001497623"/>
    </source>
</evidence>
<feature type="compositionally biased region" description="Low complexity" evidence="1">
    <location>
        <begin position="357"/>
        <end position="368"/>
    </location>
</feature>